<organism evidence="5">
    <name type="scientific">Schizaphis graminum</name>
    <name type="common">Green bug aphid</name>
    <dbReference type="NCBI Taxonomy" id="13262"/>
    <lineage>
        <taxon>Eukaryota</taxon>
        <taxon>Metazoa</taxon>
        <taxon>Ecdysozoa</taxon>
        <taxon>Arthropoda</taxon>
        <taxon>Hexapoda</taxon>
        <taxon>Insecta</taxon>
        <taxon>Pterygota</taxon>
        <taxon>Neoptera</taxon>
        <taxon>Paraneoptera</taxon>
        <taxon>Hemiptera</taxon>
        <taxon>Sternorrhyncha</taxon>
        <taxon>Aphidomorpha</taxon>
        <taxon>Aphidoidea</taxon>
        <taxon>Aphididae</taxon>
        <taxon>Aphidini</taxon>
        <taxon>Schizaphis</taxon>
    </lineage>
</organism>
<dbReference type="SUPFAM" id="SSF48371">
    <property type="entry name" value="ARM repeat"/>
    <property type="match status" value="3"/>
</dbReference>
<protein>
    <submittedName>
        <fullName evidence="5">Regulator of nonsense transcripts 2</fullName>
    </submittedName>
</protein>
<dbReference type="InterPro" id="IPR007193">
    <property type="entry name" value="Upf2/Nmd2_C"/>
</dbReference>
<dbReference type="InterPro" id="IPR016024">
    <property type="entry name" value="ARM-type_fold"/>
</dbReference>
<dbReference type="Pfam" id="PF02854">
    <property type="entry name" value="MIF4G"/>
    <property type="match status" value="3"/>
</dbReference>
<evidence type="ECO:0000256" key="2">
    <source>
        <dbReference type="ARBA" id="ARBA00022490"/>
    </source>
</evidence>
<feature type="compositionally biased region" description="Acidic residues" evidence="3">
    <location>
        <begin position="926"/>
        <end position="952"/>
    </location>
</feature>
<dbReference type="GO" id="GO:0035145">
    <property type="term" value="C:exon-exon junction complex"/>
    <property type="evidence" value="ECO:0007669"/>
    <property type="project" value="TreeGrafter"/>
</dbReference>
<dbReference type="Gene3D" id="1.25.40.180">
    <property type="match status" value="3"/>
</dbReference>
<dbReference type="InterPro" id="IPR003890">
    <property type="entry name" value="MIF4G-like_typ-3"/>
</dbReference>
<dbReference type="InterPro" id="IPR039762">
    <property type="entry name" value="Nmd2/UPF2"/>
</dbReference>
<dbReference type="AlphaFoldDB" id="A0A2S2NR36"/>
<accession>A0A2S2NR36</accession>
<evidence type="ECO:0000256" key="3">
    <source>
        <dbReference type="SAM" id="MobiDB-lite"/>
    </source>
</evidence>
<feature type="region of interest" description="Disordered" evidence="3">
    <location>
        <begin position="921"/>
        <end position="958"/>
    </location>
</feature>
<evidence type="ECO:0000256" key="1">
    <source>
        <dbReference type="ARBA" id="ARBA00004496"/>
    </source>
</evidence>
<sequence length="1137" mass="132228">MKNDCTKRTKVSKTPVEVSESLQKLSKVVDNVRQSIGNIPVIPSTSAKSDSTELPPVATQVETEEDIEKKEKETLLSFISECVTRQEEKKILRQNNQECVFPDESDISKRDSSLKKNTAFIRKLKNFPPPQLDQLLKDMNSLNLTKYLSEVVSALTEIKLKMTEIDAMILLCTQLNTTYSDFSKIFFEQWQKILNIKKDDKIANMSKFRVDLRLFAELTSAGIIPQKEGLVLLGNILTILINSDLQEHNNLNIILSFCKYCGDDYAGLVPKEMQDLADKFDIEIPKSNMISSDKQKNVRALLKEYYVSLNNHIKRMHNDLEYAEKQNEKILQTKGELRPERKAKNEQMNVTYQKLYSSALTFADILNEPVIVLKEEKKNSSTEDLTDSELDIVGTPTLSELTSLWEDEETQKFYEEFPNLSNYIPDKNKKIEEPEEPEVECNTKKSLSDIKDAVDVELSNIGTKVIFESFIEQLPKCVNREMIDNLAIEFLIYLNTKNNRKKLVKVLFSVPRTRVDLLPFYTRLVAILNPLMPEVALELCSLLKSDFRYNVKKKDQINIETKLKVVRYIGEMVKFNLMIKSEALHCFKMLLNDFSHHHIEMGCALLETAGRFLYRSPDSHHRTKIYLEQMMRVKSISALRPVYVTMIENAYYFVNPTDSPAIMKKQRPILHEFIRHLLYNELKDAPEKENIILDLLKQMDWENCAEKTYLIKCLTEAWNVTYPMISDLACLVAAFVDYDDSIGTRVVDGVMEDIRVGLETNLVKFNQRRIAMIKYFGELYNYRLIESNDVFKVLYSLVSFGVVYDPDFYSTFDPPENLFRLRLICVLLDTCGEFFNRGPGKLKLDCFILYFQYYFWLKKSSTTWDTQNPFPVTVDYLVTDILKKLRPNLKMKNCFLEAQKVVILLQERLIQQYNLKQKEESQLSTIDEEADDKQHLEEDDSDMDYSEDEDSDGTVCSDKIPVEPVRRKIEDPEDFEFLESFDKMVSDNIQERTKEATRPQTEISIPFHLKKYSKKTYEQLQNTNEDNSVNFILMLKKGNKQTFKSLQVPVDSELASNLKSQEMAEQAELRRVKQLTLDINNRQEEEDYKDLAQVMQKPIITAFKDKKPLPNKGTPDAETIFGKKKRYIFHVHNIHND</sequence>
<keyword evidence="2" id="KW-0963">Cytoplasm</keyword>
<dbReference type="GO" id="GO:0003723">
    <property type="term" value="F:RNA binding"/>
    <property type="evidence" value="ECO:0007669"/>
    <property type="project" value="InterPro"/>
</dbReference>
<dbReference type="PANTHER" id="PTHR12839:SF7">
    <property type="entry name" value="REGULATOR OF NONSENSE TRANSCRIPTS 2"/>
    <property type="match status" value="1"/>
</dbReference>
<dbReference type="PANTHER" id="PTHR12839">
    <property type="entry name" value="NONSENSE-MEDIATED MRNA DECAY PROTEIN 2 UP-FRAMESHIFT SUPPRESSOR 2"/>
    <property type="match status" value="1"/>
</dbReference>
<dbReference type="Gene3D" id="4.10.80.160">
    <property type="match status" value="1"/>
</dbReference>
<feature type="domain" description="MIF4G" evidence="4">
    <location>
        <begin position="672"/>
        <end position="888"/>
    </location>
</feature>
<dbReference type="Pfam" id="PF04050">
    <property type="entry name" value="Upf2"/>
    <property type="match status" value="1"/>
</dbReference>
<evidence type="ECO:0000313" key="5">
    <source>
        <dbReference type="EMBL" id="MBY19452.1"/>
    </source>
</evidence>
<dbReference type="EMBL" id="GGMR01006833">
    <property type="protein sequence ID" value="MBY19452.1"/>
    <property type="molecule type" value="Transcribed_RNA"/>
</dbReference>
<dbReference type="SMART" id="SM00543">
    <property type="entry name" value="MIF4G"/>
    <property type="match status" value="3"/>
</dbReference>
<feature type="domain" description="MIF4G" evidence="4">
    <location>
        <begin position="468"/>
        <end position="657"/>
    </location>
</feature>
<name>A0A2S2NR36_SCHGA</name>
<evidence type="ECO:0000259" key="4">
    <source>
        <dbReference type="SMART" id="SM00543"/>
    </source>
</evidence>
<proteinExistence type="predicted"/>
<dbReference type="GO" id="GO:0000184">
    <property type="term" value="P:nuclear-transcribed mRNA catabolic process, nonsense-mediated decay"/>
    <property type="evidence" value="ECO:0007669"/>
    <property type="project" value="InterPro"/>
</dbReference>
<gene>
    <name evidence="5" type="primary">UPF2</name>
    <name evidence="5" type="ORF">g.42740</name>
</gene>
<feature type="domain" description="MIF4G" evidence="4">
    <location>
        <begin position="114"/>
        <end position="334"/>
    </location>
</feature>
<dbReference type="FunFam" id="1.25.40.180:FF:000014">
    <property type="entry name" value="Putative regulator of nonsense transcripts 2"/>
    <property type="match status" value="1"/>
</dbReference>
<dbReference type="GO" id="GO:0005737">
    <property type="term" value="C:cytoplasm"/>
    <property type="evidence" value="ECO:0007669"/>
    <property type="project" value="UniProtKB-SubCell"/>
</dbReference>
<comment type="subcellular location">
    <subcellularLocation>
        <location evidence="1">Cytoplasm</location>
    </subcellularLocation>
</comment>
<reference evidence="5" key="1">
    <citation type="submission" date="2018-04" db="EMBL/GenBank/DDBJ databases">
        <title>Transcriptome of Schizaphis graminum biotype I.</title>
        <authorList>
            <person name="Scully E.D."/>
            <person name="Geib S.M."/>
            <person name="Palmer N.A."/>
            <person name="Koch K."/>
            <person name="Bradshaw J."/>
            <person name="Heng-Moss T."/>
            <person name="Sarath G."/>
        </authorList>
    </citation>
    <scope>NUCLEOTIDE SEQUENCE</scope>
</reference>